<evidence type="ECO:0000256" key="1">
    <source>
        <dbReference type="ARBA" id="ARBA00009775"/>
    </source>
</evidence>
<keyword evidence="12" id="KW-1185">Reference proteome</keyword>
<dbReference type="PROSITE" id="PS51684">
    <property type="entry name" value="SAM_MT_TRM5_TYW2"/>
    <property type="match status" value="1"/>
</dbReference>
<dbReference type="AlphaFoldDB" id="A0AAW1SLS3"/>
<evidence type="ECO:0000259" key="10">
    <source>
        <dbReference type="PROSITE" id="PS51684"/>
    </source>
</evidence>
<dbReference type="SUPFAM" id="SSF53335">
    <property type="entry name" value="S-adenosyl-L-methionine-dependent methyltransferases"/>
    <property type="match status" value="1"/>
</dbReference>
<dbReference type="Proteomes" id="UP001485043">
    <property type="component" value="Unassembled WGS sequence"/>
</dbReference>
<dbReference type="InterPro" id="IPR025792">
    <property type="entry name" value="tRNA_Gua_MeTrfase_euk"/>
</dbReference>
<dbReference type="GO" id="GO:0005739">
    <property type="term" value="C:mitochondrion"/>
    <property type="evidence" value="ECO:0007669"/>
    <property type="project" value="GOC"/>
</dbReference>
<evidence type="ECO:0000256" key="5">
    <source>
        <dbReference type="ARBA" id="ARBA00022691"/>
    </source>
</evidence>
<keyword evidence="2" id="KW-0963">Cytoplasm</keyword>
<dbReference type="Pfam" id="PF25133">
    <property type="entry name" value="TYW2_N_2"/>
    <property type="match status" value="1"/>
</dbReference>
<evidence type="ECO:0000256" key="6">
    <source>
        <dbReference type="ARBA" id="ARBA00022694"/>
    </source>
</evidence>
<sequence>MKLQALRVPSKHIQKFMRMLRGFTLDKPRLRCVVSDGSRKDTKLLLLREGLTVPDLMKQDASIAAAIKADDLEEAQHSLCIDFTYWSTDHILKTLLPHLQEVPAAFEAVGHIAHVNLPDDLRPHRFLIGQVILDKNPQLRTIVNKVGSIENEFRVFQMECIAGKPEYVTDVVQHGVRFRLNFSEVYWNSRLEHEHKRLIDTFKPGETVVDLMAGIGPFAIPAARKRCQVYANDLNPKSYQYLCENIKLNKVGQRAVPFCMDARQFMQKLAEPSSSNSDPAGASEAATSSSSAGSLIFQHAILNLPASAVDFLDVFNGL</sequence>
<dbReference type="GO" id="GO:0052906">
    <property type="term" value="F:tRNA (guanine(37)-N1)-methyltransferase activity"/>
    <property type="evidence" value="ECO:0007669"/>
    <property type="project" value="UniProtKB-EC"/>
</dbReference>
<keyword evidence="3" id="KW-0489">Methyltransferase</keyword>
<keyword evidence="4" id="KW-0808">Transferase</keyword>
<evidence type="ECO:0000313" key="12">
    <source>
        <dbReference type="Proteomes" id="UP001485043"/>
    </source>
</evidence>
<dbReference type="PANTHER" id="PTHR23245:SF36">
    <property type="entry name" value="TRNA (GUANINE(37)-N1)-METHYLTRANSFERASE"/>
    <property type="match status" value="1"/>
</dbReference>
<dbReference type="CDD" id="cd02440">
    <property type="entry name" value="AdoMet_MTases"/>
    <property type="match status" value="1"/>
</dbReference>
<proteinExistence type="inferred from homology"/>
<evidence type="ECO:0000256" key="4">
    <source>
        <dbReference type="ARBA" id="ARBA00022679"/>
    </source>
</evidence>
<keyword evidence="7" id="KW-0496">Mitochondrion</keyword>
<dbReference type="FunFam" id="3.30.300.110:FF:000001">
    <property type="entry name" value="tRNA (guanine(37)-N1)-methyltransferase"/>
    <property type="match status" value="1"/>
</dbReference>
<dbReference type="GO" id="GO:0070901">
    <property type="term" value="P:mitochondrial tRNA methylation"/>
    <property type="evidence" value="ECO:0007669"/>
    <property type="project" value="UniProtKB-ARBA"/>
</dbReference>
<keyword evidence="8" id="KW-0539">Nucleus</keyword>
<evidence type="ECO:0000256" key="8">
    <source>
        <dbReference type="ARBA" id="ARBA00023242"/>
    </source>
</evidence>
<dbReference type="Pfam" id="PF02475">
    <property type="entry name" value="TRM5-TYW2_MTfase"/>
    <property type="match status" value="1"/>
</dbReference>
<accession>A0AAW1SLS3</accession>
<dbReference type="Gene3D" id="3.30.300.110">
    <property type="entry name" value="Met-10+ protein-like domains"/>
    <property type="match status" value="1"/>
</dbReference>
<comment type="catalytic activity">
    <reaction evidence="9">
        <text>guanosine(37) in tRNA + S-adenosyl-L-methionine = N(1)-methylguanosine(37) in tRNA + S-adenosyl-L-homocysteine + H(+)</text>
        <dbReference type="Rhea" id="RHEA:36899"/>
        <dbReference type="Rhea" id="RHEA-COMP:10145"/>
        <dbReference type="Rhea" id="RHEA-COMP:10147"/>
        <dbReference type="ChEBI" id="CHEBI:15378"/>
        <dbReference type="ChEBI" id="CHEBI:57856"/>
        <dbReference type="ChEBI" id="CHEBI:59789"/>
        <dbReference type="ChEBI" id="CHEBI:73542"/>
        <dbReference type="ChEBI" id="CHEBI:74269"/>
        <dbReference type="EC" id="2.1.1.228"/>
    </reaction>
</comment>
<dbReference type="InterPro" id="IPR056743">
    <property type="entry name" value="TRM5-TYW2-like_MTfase"/>
</dbReference>
<keyword evidence="5" id="KW-0949">S-adenosyl-L-methionine</keyword>
<name>A0AAW1SLS3_9CHLO</name>
<dbReference type="InterPro" id="IPR056744">
    <property type="entry name" value="TRM5/TYW2-like_N"/>
</dbReference>
<dbReference type="EMBL" id="JALJOV010001368">
    <property type="protein sequence ID" value="KAK9849012.1"/>
    <property type="molecule type" value="Genomic_DNA"/>
</dbReference>
<gene>
    <name evidence="11" type="ORF">WJX84_008241</name>
</gene>
<evidence type="ECO:0000256" key="2">
    <source>
        <dbReference type="ARBA" id="ARBA00022490"/>
    </source>
</evidence>
<evidence type="ECO:0000256" key="3">
    <source>
        <dbReference type="ARBA" id="ARBA00022603"/>
    </source>
</evidence>
<dbReference type="PANTHER" id="PTHR23245">
    <property type="entry name" value="TRNA METHYLTRANSFERASE"/>
    <property type="match status" value="1"/>
</dbReference>
<reference evidence="11 12" key="1">
    <citation type="journal article" date="2024" name="Nat. Commun.">
        <title>Phylogenomics reveals the evolutionary origins of lichenization in chlorophyte algae.</title>
        <authorList>
            <person name="Puginier C."/>
            <person name="Libourel C."/>
            <person name="Otte J."/>
            <person name="Skaloud P."/>
            <person name="Haon M."/>
            <person name="Grisel S."/>
            <person name="Petersen M."/>
            <person name="Berrin J.G."/>
            <person name="Delaux P.M."/>
            <person name="Dal Grande F."/>
            <person name="Keller J."/>
        </authorList>
    </citation>
    <scope>NUCLEOTIDE SEQUENCE [LARGE SCALE GENOMIC DNA]</scope>
    <source>
        <strain evidence="11 12">SAG 2523</strain>
    </source>
</reference>
<comment type="caution">
    <text evidence="11">The sequence shown here is derived from an EMBL/GenBank/DDBJ whole genome shotgun (WGS) entry which is preliminary data.</text>
</comment>
<evidence type="ECO:0000313" key="11">
    <source>
        <dbReference type="EMBL" id="KAK9849012.1"/>
    </source>
</evidence>
<dbReference type="HAMAP" id="MF_03152">
    <property type="entry name" value="TRM5"/>
    <property type="match status" value="1"/>
</dbReference>
<dbReference type="Gene3D" id="3.40.50.150">
    <property type="entry name" value="Vaccinia Virus protein VP39"/>
    <property type="match status" value="1"/>
</dbReference>
<comment type="similarity">
    <text evidence="1">Belongs to the class I-like SAM-binding methyltransferase superfamily. TRM5/TYW2 family.</text>
</comment>
<dbReference type="GO" id="GO:0002939">
    <property type="term" value="P:tRNA N1-guanine methylation"/>
    <property type="evidence" value="ECO:0007669"/>
    <property type="project" value="TreeGrafter"/>
</dbReference>
<organism evidence="11 12">
    <name type="scientific">Apatococcus fuscideae</name>
    <dbReference type="NCBI Taxonomy" id="2026836"/>
    <lineage>
        <taxon>Eukaryota</taxon>
        <taxon>Viridiplantae</taxon>
        <taxon>Chlorophyta</taxon>
        <taxon>core chlorophytes</taxon>
        <taxon>Trebouxiophyceae</taxon>
        <taxon>Chlorellales</taxon>
        <taxon>Chlorellaceae</taxon>
        <taxon>Apatococcus</taxon>
    </lineage>
</organism>
<protein>
    <recommendedName>
        <fullName evidence="10">SAM-dependent methyltransferase TRM5/TYW2-type domain-containing protein</fullName>
    </recommendedName>
</protein>
<feature type="domain" description="SAM-dependent methyltransferase TRM5/TYW2-type" evidence="10">
    <location>
        <begin position="106"/>
        <end position="318"/>
    </location>
</feature>
<dbReference type="InterPro" id="IPR029063">
    <property type="entry name" value="SAM-dependent_MTases_sf"/>
</dbReference>
<evidence type="ECO:0000256" key="9">
    <source>
        <dbReference type="ARBA" id="ARBA00047783"/>
    </source>
</evidence>
<feature type="non-terminal residue" evidence="11">
    <location>
        <position position="318"/>
    </location>
</feature>
<keyword evidence="6" id="KW-0819">tRNA processing</keyword>
<evidence type="ECO:0000256" key="7">
    <source>
        <dbReference type="ARBA" id="ARBA00023128"/>
    </source>
</evidence>
<dbReference type="InterPro" id="IPR030382">
    <property type="entry name" value="MeTrfase_TRM5/TYW2"/>
</dbReference>